<dbReference type="InterPro" id="IPR050766">
    <property type="entry name" value="Bact_Lucif_Oxidored"/>
</dbReference>
<dbReference type="InterPro" id="IPR036661">
    <property type="entry name" value="Luciferase-like_sf"/>
</dbReference>
<dbReference type="SUPFAM" id="SSF51679">
    <property type="entry name" value="Bacterial luciferase-like"/>
    <property type="match status" value="1"/>
</dbReference>
<keyword evidence="1" id="KW-0560">Oxidoreductase</keyword>
<evidence type="ECO:0000259" key="3">
    <source>
        <dbReference type="Pfam" id="PF00296"/>
    </source>
</evidence>
<evidence type="ECO:0000256" key="2">
    <source>
        <dbReference type="ARBA" id="ARBA00023033"/>
    </source>
</evidence>
<dbReference type="GO" id="GO:0016705">
    <property type="term" value="F:oxidoreductase activity, acting on paired donors, with incorporation or reduction of molecular oxygen"/>
    <property type="evidence" value="ECO:0007669"/>
    <property type="project" value="InterPro"/>
</dbReference>
<dbReference type="PANTHER" id="PTHR30137">
    <property type="entry name" value="LUCIFERASE-LIKE MONOOXYGENASE"/>
    <property type="match status" value="1"/>
</dbReference>
<gene>
    <name evidence="4" type="ORF">MGWOODY_Clf63</name>
</gene>
<dbReference type="Gene3D" id="3.20.20.30">
    <property type="entry name" value="Luciferase-like domain"/>
    <property type="match status" value="1"/>
</dbReference>
<keyword evidence="2" id="KW-0503">Monooxygenase</keyword>
<dbReference type="Pfam" id="PF00296">
    <property type="entry name" value="Bac_luciferase"/>
    <property type="match status" value="1"/>
</dbReference>
<proteinExistence type="predicted"/>
<organism evidence="4">
    <name type="scientific">hydrothermal vent metagenome</name>
    <dbReference type="NCBI Taxonomy" id="652676"/>
    <lineage>
        <taxon>unclassified sequences</taxon>
        <taxon>metagenomes</taxon>
        <taxon>ecological metagenomes</taxon>
    </lineage>
</organism>
<dbReference type="AlphaFoldDB" id="A0A160VE93"/>
<dbReference type="GO" id="GO:0004497">
    <property type="term" value="F:monooxygenase activity"/>
    <property type="evidence" value="ECO:0007669"/>
    <property type="project" value="UniProtKB-KW"/>
</dbReference>
<dbReference type="EMBL" id="FAXA01000477">
    <property type="protein sequence ID" value="CUV05950.1"/>
    <property type="molecule type" value="Genomic_DNA"/>
</dbReference>
<dbReference type="InterPro" id="IPR011251">
    <property type="entry name" value="Luciferase-like_dom"/>
</dbReference>
<reference evidence="4" key="1">
    <citation type="submission" date="2015-10" db="EMBL/GenBank/DDBJ databases">
        <authorList>
            <person name="Gilbert D.G."/>
        </authorList>
    </citation>
    <scope>NUCLEOTIDE SEQUENCE</scope>
</reference>
<sequence length="367" mass="40410">MKASLFAAMGYSQRAAFPSTWPVSPVYADPATSVQSYQEGMEECELAEDVGFDWLSFSEHHYSGRIPTGTPSVMASAVAERCKKITIALLGHLLPLNNPVRIAEELALLDNLTNGRLVAGFLRGTPNEDQVYSINPAEGRGRLLEGMDLILKALTEPQPFSWEGRYYQFRTVAVWPRPVQQPVPPVVVGTRSDDTIRYAAEHRLGLGVSFLPVDQTQAITDKYRSWCEEAGWTPGPDNIVYRGSIYLAETDELANEWFEGLTQSRPGPNIPLRRTISEAIQSARAGSTFDLRGVVAGSPEGDVVGNSLGINFLGGPDTVASQIKEFHDRCGVGVIDMPFQQNKVDHPAVMKEIELFGRTVIPQIKEF</sequence>
<accession>A0A160VE93</accession>
<protein>
    <submittedName>
        <fullName evidence="4">Luciferase family protein</fullName>
    </submittedName>
</protein>
<evidence type="ECO:0000256" key="1">
    <source>
        <dbReference type="ARBA" id="ARBA00023002"/>
    </source>
</evidence>
<feature type="domain" description="Luciferase-like" evidence="3">
    <location>
        <begin position="30"/>
        <end position="329"/>
    </location>
</feature>
<dbReference type="GO" id="GO:0005829">
    <property type="term" value="C:cytosol"/>
    <property type="evidence" value="ECO:0007669"/>
    <property type="project" value="TreeGrafter"/>
</dbReference>
<name>A0A160VE93_9ZZZZ</name>
<dbReference type="PANTHER" id="PTHR30137:SF8">
    <property type="entry name" value="BLR5498 PROTEIN"/>
    <property type="match status" value="1"/>
</dbReference>
<evidence type="ECO:0000313" key="4">
    <source>
        <dbReference type="EMBL" id="CUV05950.1"/>
    </source>
</evidence>